<organism evidence="1 2">
    <name type="scientific">Rattus norvegicus</name>
    <name type="common">Rat</name>
    <dbReference type="NCBI Taxonomy" id="10116"/>
    <lineage>
        <taxon>Eukaryota</taxon>
        <taxon>Metazoa</taxon>
        <taxon>Chordata</taxon>
        <taxon>Craniata</taxon>
        <taxon>Vertebrata</taxon>
        <taxon>Euteleostomi</taxon>
        <taxon>Mammalia</taxon>
        <taxon>Eutheria</taxon>
        <taxon>Euarchontoglires</taxon>
        <taxon>Glires</taxon>
        <taxon>Rodentia</taxon>
        <taxon>Myomorpha</taxon>
        <taxon>Muroidea</taxon>
        <taxon>Muridae</taxon>
        <taxon>Murinae</taxon>
        <taxon>Rattus</taxon>
    </lineage>
</organism>
<sequence>MYEPFLKRERYVNWPP</sequence>
<dbReference type="AlphaFoldDB" id="A6KRP1"/>
<dbReference type="Proteomes" id="UP000234681">
    <property type="component" value="Chromosome 17"/>
</dbReference>
<accession>A6KRP1</accession>
<reference evidence="2" key="1">
    <citation type="submission" date="2005-09" db="EMBL/GenBank/DDBJ databases">
        <authorList>
            <person name="Mural R.J."/>
            <person name="Li P.W."/>
            <person name="Adams M.D."/>
            <person name="Amanatides P.G."/>
            <person name="Baden-Tillson H."/>
            <person name="Barnstead M."/>
            <person name="Chin S.H."/>
            <person name="Dew I."/>
            <person name="Evans C.A."/>
            <person name="Ferriera S."/>
            <person name="Flanigan M."/>
            <person name="Fosler C."/>
            <person name="Glodek A."/>
            <person name="Gu Z."/>
            <person name="Holt R.A."/>
            <person name="Jennings D."/>
            <person name="Kraft C.L."/>
            <person name="Lu F."/>
            <person name="Nguyen T."/>
            <person name="Nusskern D.R."/>
            <person name="Pfannkoch C.M."/>
            <person name="Sitter C."/>
            <person name="Sutton G.G."/>
            <person name="Venter J.C."/>
            <person name="Wang Z."/>
            <person name="Woodage T."/>
            <person name="Zheng X.H."/>
            <person name="Zhong F."/>
        </authorList>
    </citation>
    <scope>NUCLEOTIDE SEQUENCE [LARGE SCALE GENOMIC DNA]</scope>
    <source>
        <strain>BN</strain>
        <strain evidence="2">Sprague-Dawley</strain>
    </source>
</reference>
<dbReference type="EMBL" id="CH474097">
    <property type="protein sequence ID" value="EDL86442.1"/>
    <property type="molecule type" value="Genomic_DNA"/>
</dbReference>
<evidence type="ECO:0000313" key="1">
    <source>
        <dbReference type="EMBL" id="EDL86442.1"/>
    </source>
</evidence>
<gene>
    <name evidence="1" type="ORF">rCG_29135</name>
</gene>
<evidence type="ECO:0000313" key="2">
    <source>
        <dbReference type="Proteomes" id="UP000234681"/>
    </source>
</evidence>
<protein>
    <submittedName>
        <fullName evidence="1">RCG29135</fullName>
    </submittedName>
</protein>
<name>A6KRP1_RAT</name>
<proteinExistence type="predicted"/>